<keyword evidence="8" id="KW-1185">Reference proteome</keyword>
<evidence type="ECO:0000259" key="6">
    <source>
        <dbReference type="Pfam" id="PF06305"/>
    </source>
</evidence>
<evidence type="ECO:0000256" key="1">
    <source>
        <dbReference type="ARBA" id="ARBA00022475"/>
    </source>
</evidence>
<evidence type="ECO:0000256" key="2">
    <source>
        <dbReference type="ARBA" id="ARBA00022692"/>
    </source>
</evidence>
<gene>
    <name evidence="7" type="ORF">SAMN05660429_02754</name>
</gene>
<organism evidence="7 8">
    <name type="scientific">Thalassotalea agarivorans</name>
    <name type="common">Thalassomonas agarivorans</name>
    <dbReference type="NCBI Taxonomy" id="349064"/>
    <lineage>
        <taxon>Bacteria</taxon>
        <taxon>Pseudomonadati</taxon>
        <taxon>Pseudomonadota</taxon>
        <taxon>Gammaproteobacteria</taxon>
        <taxon>Alteromonadales</taxon>
        <taxon>Colwelliaceae</taxon>
        <taxon>Thalassotalea</taxon>
    </lineage>
</organism>
<dbReference type="STRING" id="349064.SAMN05660429_02754"/>
<evidence type="ECO:0000313" key="8">
    <source>
        <dbReference type="Proteomes" id="UP000199308"/>
    </source>
</evidence>
<dbReference type="Pfam" id="PF06305">
    <property type="entry name" value="LapA_dom"/>
    <property type="match status" value="1"/>
</dbReference>
<keyword evidence="3 5" id="KW-1133">Transmembrane helix</keyword>
<dbReference type="GO" id="GO:0005886">
    <property type="term" value="C:plasma membrane"/>
    <property type="evidence" value="ECO:0007669"/>
    <property type="project" value="InterPro"/>
</dbReference>
<sequence>MRIYLTIFVMFVLLLIAIVFGSQNDQIITLNYIIARADMPVAMAVSIFTSIGFVLGLLVALLWKFVRLVRRKRALADKKASL</sequence>
<feature type="transmembrane region" description="Helical" evidence="5">
    <location>
        <begin position="41"/>
        <end position="63"/>
    </location>
</feature>
<feature type="domain" description="Lipopolysaccharide assembly protein A" evidence="6">
    <location>
        <begin position="23"/>
        <end position="79"/>
    </location>
</feature>
<keyword evidence="4 5" id="KW-0472">Membrane</keyword>
<proteinExistence type="predicted"/>
<evidence type="ECO:0000256" key="5">
    <source>
        <dbReference type="SAM" id="Phobius"/>
    </source>
</evidence>
<dbReference type="EMBL" id="FOHK01000015">
    <property type="protein sequence ID" value="SET81261.1"/>
    <property type="molecule type" value="Genomic_DNA"/>
</dbReference>
<name>A0A1I0HC84_THASX</name>
<evidence type="ECO:0000256" key="4">
    <source>
        <dbReference type="ARBA" id="ARBA00023136"/>
    </source>
</evidence>
<protein>
    <submittedName>
        <fullName evidence="7">Putative membrane protein</fullName>
    </submittedName>
</protein>
<dbReference type="InterPro" id="IPR010445">
    <property type="entry name" value="LapA_dom"/>
</dbReference>
<dbReference type="Proteomes" id="UP000199308">
    <property type="component" value="Unassembled WGS sequence"/>
</dbReference>
<keyword evidence="1" id="KW-1003">Cell membrane</keyword>
<evidence type="ECO:0000313" key="7">
    <source>
        <dbReference type="EMBL" id="SET81261.1"/>
    </source>
</evidence>
<accession>A0A1I0HC84</accession>
<evidence type="ECO:0000256" key="3">
    <source>
        <dbReference type="ARBA" id="ARBA00022989"/>
    </source>
</evidence>
<reference evidence="7 8" key="1">
    <citation type="submission" date="2016-10" db="EMBL/GenBank/DDBJ databases">
        <authorList>
            <person name="de Groot N.N."/>
        </authorList>
    </citation>
    <scope>NUCLEOTIDE SEQUENCE [LARGE SCALE GENOMIC DNA]</scope>
    <source>
        <strain evidence="7 8">DSM 19706</strain>
    </source>
</reference>
<keyword evidence="2 5" id="KW-0812">Transmembrane</keyword>
<dbReference type="AlphaFoldDB" id="A0A1I0HC84"/>